<dbReference type="InterPro" id="IPR014716">
    <property type="entry name" value="Fibrinogen_a/b/g_C_1"/>
</dbReference>
<evidence type="ECO:0000313" key="4">
    <source>
        <dbReference type="Proteomes" id="UP000075886"/>
    </source>
</evidence>
<dbReference type="Gene3D" id="3.90.215.10">
    <property type="entry name" value="Gamma Fibrinogen, chain A, domain 1"/>
    <property type="match status" value="1"/>
</dbReference>
<organism evidence="3 4">
    <name type="scientific">Anopheles farauti</name>
    <dbReference type="NCBI Taxonomy" id="69004"/>
    <lineage>
        <taxon>Eukaryota</taxon>
        <taxon>Metazoa</taxon>
        <taxon>Ecdysozoa</taxon>
        <taxon>Arthropoda</taxon>
        <taxon>Hexapoda</taxon>
        <taxon>Insecta</taxon>
        <taxon>Pterygota</taxon>
        <taxon>Neoptera</taxon>
        <taxon>Endopterygota</taxon>
        <taxon>Diptera</taxon>
        <taxon>Nematocera</taxon>
        <taxon>Culicoidea</taxon>
        <taxon>Culicidae</taxon>
        <taxon>Anophelinae</taxon>
        <taxon>Anopheles</taxon>
    </lineage>
</organism>
<dbReference type="InterPro" id="IPR036056">
    <property type="entry name" value="Fibrinogen-like_C"/>
</dbReference>
<accession>A0A182QUH2</accession>
<proteinExistence type="predicted"/>
<dbReference type="SMART" id="SM00186">
    <property type="entry name" value="FBG"/>
    <property type="match status" value="1"/>
</dbReference>
<dbReference type="PANTHER" id="PTHR19143">
    <property type="entry name" value="FIBRINOGEN/TENASCIN/ANGIOPOEITIN"/>
    <property type="match status" value="1"/>
</dbReference>
<dbReference type="EMBL" id="AXCN02002043">
    <property type="status" value="NOT_ANNOTATED_CDS"/>
    <property type="molecule type" value="Genomic_DNA"/>
</dbReference>
<dbReference type="CDD" id="cd00087">
    <property type="entry name" value="FReD"/>
    <property type="match status" value="1"/>
</dbReference>
<evidence type="ECO:0000313" key="3">
    <source>
        <dbReference type="EnsemblMetazoa" id="AFAF017115-PA"/>
    </source>
</evidence>
<dbReference type="InterPro" id="IPR002181">
    <property type="entry name" value="Fibrinogen_a/b/g_C_dom"/>
</dbReference>
<feature type="signal peptide" evidence="1">
    <location>
        <begin position="1"/>
        <end position="26"/>
    </location>
</feature>
<protein>
    <recommendedName>
        <fullName evidence="2">Fibrinogen C-terminal domain-containing protein</fullName>
    </recommendedName>
</protein>
<dbReference type="InterPro" id="IPR050373">
    <property type="entry name" value="Fibrinogen_C-term_domain"/>
</dbReference>
<dbReference type="GO" id="GO:0005615">
    <property type="term" value="C:extracellular space"/>
    <property type="evidence" value="ECO:0007669"/>
    <property type="project" value="TreeGrafter"/>
</dbReference>
<sequence length="401" mass="45833">MRSVSIVRLLAVCGLLLAAQFRASVAEVSGFGFELLLARLEAFESRINERMDLLSQKMEDKVAEVQKEHSYMLQKVTKSISTLDAEFKVWENSTANEFTSLGKIIAESSRLSTFDEKLKVFEKTVASGFTSLSHDLTEHSSRMNTSMVHLLDYGIKFTKRFEQRMAELTAVSGVYSTKYTFWKYAFRVYRDGPQYHGYGGNWTVFQRRIDGSVDFAQNWENYVHGFGELHSEHWLGLNKLHRILLSERHELLIELEDFQGYMLYAKYDDFKIGSYDESYKLQSIGSYSGTAGDSFTQHVGREFATYDKNDVNNCASRYGGGGWYHNCYDMYVQFRRNSNFLPAPVECAGRVRVGESPRGVLQPATAERYVEAHSERQHADEADEHEKAQIVGADGHPEQFG</sequence>
<reference evidence="4" key="1">
    <citation type="submission" date="2014-01" db="EMBL/GenBank/DDBJ databases">
        <title>The Genome Sequence of Anopheles farauti FAR1 (V2).</title>
        <authorList>
            <consortium name="The Broad Institute Genomics Platform"/>
            <person name="Neafsey D.E."/>
            <person name="Besansky N."/>
            <person name="Howell P."/>
            <person name="Walton C."/>
            <person name="Young S.K."/>
            <person name="Zeng Q."/>
            <person name="Gargeya S."/>
            <person name="Fitzgerald M."/>
            <person name="Haas B."/>
            <person name="Abouelleil A."/>
            <person name="Allen A.W."/>
            <person name="Alvarado L."/>
            <person name="Arachchi H.M."/>
            <person name="Berlin A.M."/>
            <person name="Chapman S.B."/>
            <person name="Gainer-Dewar J."/>
            <person name="Goldberg J."/>
            <person name="Griggs A."/>
            <person name="Gujja S."/>
            <person name="Hansen M."/>
            <person name="Howarth C."/>
            <person name="Imamovic A."/>
            <person name="Ireland A."/>
            <person name="Larimer J."/>
            <person name="McCowan C."/>
            <person name="Murphy C."/>
            <person name="Pearson M."/>
            <person name="Poon T.W."/>
            <person name="Priest M."/>
            <person name="Roberts A."/>
            <person name="Saif S."/>
            <person name="Shea T."/>
            <person name="Sisk P."/>
            <person name="Sykes S."/>
            <person name="Wortman J."/>
            <person name="Nusbaum C."/>
            <person name="Birren B."/>
        </authorList>
    </citation>
    <scope>NUCLEOTIDE SEQUENCE [LARGE SCALE GENOMIC DNA]</scope>
    <source>
        <strain evidence="4">FAR1</strain>
    </source>
</reference>
<reference evidence="3" key="2">
    <citation type="submission" date="2020-05" db="UniProtKB">
        <authorList>
            <consortium name="EnsemblMetazoa"/>
        </authorList>
    </citation>
    <scope>IDENTIFICATION</scope>
    <source>
        <strain evidence="3">FAR1</strain>
    </source>
</reference>
<dbReference type="PANTHER" id="PTHR19143:SF327">
    <property type="entry name" value="FI21813P1-RELATED"/>
    <property type="match status" value="1"/>
</dbReference>
<dbReference type="Proteomes" id="UP000075886">
    <property type="component" value="Unassembled WGS sequence"/>
</dbReference>
<feature type="domain" description="Fibrinogen C-terminal" evidence="2">
    <location>
        <begin position="156"/>
        <end position="327"/>
    </location>
</feature>
<dbReference type="AlphaFoldDB" id="A0A182QUH2"/>
<evidence type="ECO:0000256" key="1">
    <source>
        <dbReference type="SAM" id="SignalP"/>
    </source>
</evidence>
<dbReference type="Gene3D" id="4.10.530.10">
    <property type="entry name" value="Gamma-fibrinogen Carboxyl Terminal Fragment, domain 2"/>
    <property type="match status" value="1"/>
</dbReference>
<dbReference type="EnsemblMetazoa" id="AFAF017115-RA">
    <property type="protein sequence ID" value="AFAF017115-PA"/>
    <property type="gene ID" value="AFAF017115"/>
</dbReference>
<dbReference type="SUPFAM" id="SSF56496">
    <property type="entry name" value="Fibrinogen C-terminal domain-like"/>
    <property type="match status" value="1"/>
</dbReference>
<keyword evidence="4" id="KW-1185">Reference proteome</keyword>
<name>A0A182QUH2_9DIPT</name>
<dbReference type="VEuPathDB" id="VectorBase:AFAF017115"/>
<dbReference type="Pfam" id="PF00147">
    <property type="entry name" value="Fibrinogen_C"/>
    <property type="match status" value="1"/>
</dbReference>
<feature type="chain" id="PRO_5008133335" description="Fibrinogen C-terminal domain-containing protein" evidence="1">
    <location>
        <begin position="27"/>
        <end position="401"/>
    </location>
</feature>
<dbReference type="STRING" id="69004.A0A182QUH2"/>
<keyword evidence="1" id="KW-0732">Signal</keyword>
<dbReference type="PROSITE" id="PS51406">
    <property type="entry name" value="FIBRINOGEN_C_2"/>
    <property type="match status" value="1"/>
</dbReference>
<evidence type="ECO:0000259" key="2">
    <source>
        <dbReference type="PROSITE" id="PS51406"/>
    </source>
</evidence>